<sequence>MKVLVQPANFGEKKETFPSFPLGAVHYCPGSKPIQHSQHTGNLHWFTSFTVLVTGVLCAPLSSRLIPQQGPSSPTAAAAALSHKVRRLLGTPTWSKERHSTAAFG</sequence>
<reference evidence="1" key="1">
    <citation type="journal article" date="2023" name="G3 (Bethesda)">
        <title>A reference genome for the long-term kleptoplast-retaining sea slug Elysia crispata morphotype clarki.</title>
        <authorList>
            <person name="Eastman K.E."/>
            <person name="Pendleton A.L."/>
            <person name="Shaikh M.A."/>
            <person name="Suttiyut T."/>
            <person name="Ogas R."/>
            <person name="Tomko P."/>
            <person name="Gavelis G."/>
            <person name="Widhalm J.R."/>
            <person name="Wisecaver J.H."/>
        </authorList>
    </citation>
    <scope>NUCLEOTIDE SEQUENCE</scope>
    <source>
        <strain evidence="1">ECLA1</strain>
    </source>
</reference>
<comment type="caution">
    <text evidence="1">The sequence shown here is derived from an EMBL/GenBank/DDBJ whole genome shotgun (WGS) entry which is preliminary data.</text>
</comment>
<evidence type="ECO:0000313" key="1">
    <source>
        <dbReference type="EMBL" id="KAK3719386.1"/>
    </source>
</evidence>
<accession>A0AAE0XWS9</accession>
<organism evidence="1 2">
    <name type="scientific">Elysia crispata</name>
    <name type="common">lettuce slug</name>
    <dbReference type="NCBI Taxonomy" id="231223"/>
    <lineage>
        <taxon>Eukaryota</taxon>
        <taxon>Metazoa</taxon>
        <taxon>Spiralia</taxon>
        <taxon>Lophotrochozoa</taxon>
        <taxon>Mollusca</taxon>
        <taxon>Gastropoda</taxon>
        <taxon>Heterobranchia</taxon>
        <taxon>Euthyneura</taxon>
        <taxon>Panpulmonata</taxon>
        <taxon>Sacoglossa</taxon>
        <taxon>Placobranchoidea</taxon>
        <taxon>Plakobranchidae</taxon>
        <taxon>Elysia</taxon>
    </lineage>
</organism>
<gene>
    <name evidence="1" type="ORF">RRG08_029541</name>
</gene>
<protein>
    <submittedName>
        <fullName evidence="1">Uncharacterized protein</fullName>
    </submittedName>
</protein>
<dbReference type="EMBL" id="JAWDGP010007415">
    <property type="protein sequence ID" value="KAK3719386.1"/>
    <property type="molecule type" value="Genomic_DNA"/>
</dbReference>
<dbReference type="AlphaFoldDB" id="A0AAE0XWS9"/>
<dbReference type="Proteomes" id="UP001283361">
    <property type="component" value="Unassembled WGS sequence"/>
</dbReference>
<evidence type="ECO:0000313" key="2">
    <source>
        <dbReference type="Proteomes" id="UP001283361"/>
    </source>
</evidence>
<proteinExistence type="predicted"/>
<name>A0AAE0XWS9_9GAST</name>
<keyword evidence="2" id="KW-1185">Reference proteome</keyword>